<dbReference type="CDD" id="cd06558">
    <property type="entry name" value="crotonase-like"/>
    <property type="match status" value="1"/>
</dbReference>
<evidence type="ECO:0000256" key="2">
    <source>
        <dbReference type="ARBA" id="ARBA00011915"/>
    </source>
</evidence>
<reference evidence="6 7" key="1">
    <citation type="submission" date="2018-08" db="EMBL/GenBank/DDBJ databases">
        <title>Genomic Encyclopedia of Archaeal and Bacterial Type Strains, Phase II (KMG-II): from individual species to whole genera.</title>
        <authorList>
            <person name="Goeker M."/>
        </authorList>
    </citation>
    <scope>NUCLEOTIDE SEQUENCE [LARGE SCALE GENOMIC DNA]</scope>
    <source>
        <strain evidence="6 7">DSM 17099</strain>
    </source>
</reference>
<dbReference type="GO" id="GO:0003860">
    <property type="term" value="F:3-hydroxyisobutyryl-CoA hydrolase activity"/>
    <property type="evidence" value="ECO:0007669"/>
    <property type="project" value="UniProtKB-EC"/>
</dbReference>
<dbReference type="GO" id="GO:0005829">
    <property type="term" value="C:cytosol"/>
    <property type="evidence" value="ECO:0007669"/>
    <property type="project" value="TreeGrafter"/>
</dbReference>
<dbReference type="Proteomes" id="UP000256941">
    <property type="component" value="Unassembled WGS sequence"/>
</dbReference>
<evidence type="ECO:0000313" key="6">
    <source>
        <dbReference type="EMBL" id="REF71737.1"/>
    </source>
</evidence>
<evidence type="ECO:0000313" key="7">
    <source>
        <dbReference type="Proteomes" id="UP000256941"/>
    </source>
</evidence>
<dbReference type="PANTHER" id="PTHR43176:SF3">
    <property type="entry name" value="3-HYDROXYISOBUTYRYL-COA HYDROLASE, MITOCHONDRIAL"/>
    <property type="match status" value="1"/>
</dbReference>
<name>A0A3D9XMQ2_PARVE</name>
<feature type="domain" description="Enoyl-CoA hydratase/isomerase" evidence="5">
    <location>
        <begin position="33"/>
        <end position="330"/>
    </location>
</feature>
<sequence length="355" mass="37878">MAEMPKSEMPKSEMPQSEMPQSDMIARKDRRAGRLTFNRPQALNALSHEMALAIDAALREWQHDPEVALVVIDAAGERAFCSGGDIAAVYRAGLEGDHRVGRAFFRDEYRMNARIAEYPKPVVALMQGFVMGGGVGVGGHASHRIVGDTTQIAMPETGIGLIPDVGGSWLLGHAPGRCGEYLGLTGARIGAGDAIFTGFADAYIPEAEWPALIDRLAETGDATVIAPHPRPTAPLEGRDLSAFGGPSVAEIVAALEAAGDEAALKPLRRNSPLSMAATLALVRAARGDASLRESLARELRFTARATAESDFLEGVRAQIIDKDRNPRWSADAGPAHVAAMLAPLGEDEIEWEDRT</sequence>
<dbReference type="InterPro" id="IPR029045">
    <property type="entry name" value="ClpP/crotonase-like_dom_sf"/>
</dbReference>
<comment type="caution">
    <text evidence="6">The sequence shown here is derived from an EMBL/GenBank/DDBJ whole genome shotgun (WGS) entry which is preliminary data.</text>
</comment>
<dbReference type="PANTHER" id="PTHR43176">
    <property type="entry name" value="3-HYDROXYISOBUTYRYL-COA HYDROLASE-RELATED"/>
    <property type="match status" value="1"/>
</dbReference>
<evidence type="ECO:0000256" key="4">
    <source>
        <dbReference type="SAM" id="MobiDB-lite"/>
    </source>
</evidence>
<dbReference type="InterPro" id="IPR032259">
    <property type="entry name" value="HIBYL-CoA-H"/>
</dbReference>
<evidence type="ECO:0000256" key="3">
    <source>
        <dbReference type="ARBA" id="ARBA00022801"/>
    </source>
</evidence>
<dbReference type="EMBL" id="QTUJ01000001">
    <property type="protein sequence ID" value="REF71737.1"/>
    <property type="molecule type" value="Genomic_DNA"/>
</dbReference>
<evidence type="ECO:0000256" key="1">
    <source>
        <dbReference type="ARBA" id="ARBA00001709"/>
    </source>
</evidence>
<dbReference type="GO" id="GO:0006574">
    <property type="term" value="P:L-valine catabolic process"/>
    <property type="evidence" value="ECO:0007669"/>
    <property type="project" value="TreeGrafter"/>
</dbReference>
<protein>
    <recommendedName>
        <fullName evidence="2">3-hydroxyisobutyryl-CoA hydrolase</fullName>
        <ecNumber evidence="2">3.1.2.4</ecNumber>
    </recommendedName>
</protein>
<comment type="catalytic activity">
    <reaction evidence="1">
        <text>3-hydroxy-2-methylpropanoyl-CoA + H2O = 3-hydroxy-2-methylpropanoate + CoA + H(+)</text>
        <dbReference type="Rhea" id="RHEA:20888"/>
        <dbReference type="ChEBI" id="CHEBI:11805"/>
        <dbReference type="ChEBI" id="CHEBI:15377"/>
        <dbReference type="ChEBI" id="CHEBI:15378"/>
        <dbReference type="ChEBI" id="CHEBI:57287"/>
        <dbReference type="ChEBI" id="CHEBI:57340"/>
        <dbReference type="EC" id="3.1.2.4"/>
    </reaction>
</comment>
<dbReference type="AlphaFoldDB" id="A0A3D9XMQ2"/>
<feature type="region of interest" description="Disordered" evidence="4">
    <location>
        <begin position="1"/>
        <end position="23"/>
    </location>
</feature>
<organism evidence="6 7">
    <name type="scientific">Paracoccus versutus</name>
    <name type="common">Thiobacillus versutus</name>
    <dbReference type="NCBI Taxonomy" id="34007"/>
    <lineage>
        <taxon>Bacteria</taxon>
        <taxon>Pseudomonadati</taxon>
        <taxon>Pseudomonadota</taxon>
        <taxon>Alphaproteobacteria</taxon>
        <taxon>Rhodobacterales</taxon>
        <taxon>Paracoccaceae</taxon>
        <taxon>Paracoccus</taxon>
    </lineage>
</organism>
<dbReference type="NCBIfam" id="NF004127">
    <property type="entry name" value="PRK05617.1"/>
    <property type="match status" value="1"/>
</dbReference>
<dbReference type="SUPFAM" id="SSF52096">
    <property type="entry name" value="ClpP/crotonase"/>
    <property type="match status" value="1"/>
</dbReference>
<proteinExistence type="predicted"/>
<dbReference type="Pfam" id="PF16113">
    <property type="entry name" value="ECH_2"/>
    <property type="match status" value="1"/>
</dbReference>
<dbReference type="Gene3D" id="3.90.226.10">
    <property type="entry name" value="2-enoyl-CoA Hydratase, Chain A, domain 1"/>
    <property type="match status" value="1"/>
</dbReference>
<gene>
    <name evidence="6" type="ORF">BDD41_0193</name>
</gene>
<evidence type="ECO:0000259" key="5">
    <source>
        <dbReference type="Pfam" id="PF16113"/>
    </source>
</evidence>
<feature type="compositionally biased region" description="Basic and acidic residues" evidence="4">
    <location>
        <begin position="1"/>
        <end position="11"/>
    </location>
</feature>
<accession>A0A3D9XMQ2</accession>
<dbReference type="EC" id="3.1.2.4" evidence="2"/>
<dbReference type="InterPro" id="IPR045004">
    <property type="entry name" value="ECH_dom"/>
</dbReference>
<keyword evidence="3" id="KW-0378">Hydrolase</keyword>